<evidence type="ECO:0000313" key="2">
    <source>
        <dbReference type="EMBL" id="TCC07806.1"/>
    </source>
</evidence>
<keyword evidence="1" id="KW-0472">Membrane</keyword>
<evidence type="ECO:0000256" key="1">
    <source>
        <dbReference type="SAM" id="Phobius"/>
    </source>
</evidence>
<feature type="transmembrane region" description="Helical" evidence="1">
    <location>
        <begin position="93"/>
        <end position="114"/>
    </location>
</feature>
<name>A0A4V2LZD8_9ACTN</name>
<keyword evidence="1" id="KW-1133">Transmembrane helix</keyword>
<dbReference type="OrthoDB" id="3828063at2"/>
<keyword evidence="3" id="KW-1185">Reference proteome</keyword>
<evidence type="ECO:0000313" key="3">
    <source>
        <dbReference type="Proteomes" id="UP000292346"/>
    </source>
</evidence>
<keyword evidence="1" id="KW-0812">Transmembrane</keyword>
<comment type="caution">
    <text evidence="2">The sequence shown here is derived from an EMBL/GenBank/DDBJ whole genome shotgun (WGS) entry which is preliminary data.</text>
</comment>
<dbReference type="AlphaFoldDB" id="A0A4V2LZD8"/>
<organism evidence="2 3">
    <name type="scientific">Kribbella soli</name>
    <dbReference type="NCBI Taxonomy" id="1124743"/>
    <lineage>
        <taxon>Bacteria</taxon>
        <taxon>Bacillati</taxon>
        <taxon>Actinomycetota</taxon>
        <taxon>Actinomycetes</taxon>
        <taxon>Propionibacteriales</taxon>
        <taxon>Kribbellaceae</taxon>
        <taxon>Kribbella</taxon>
    </lineage>
</organism>
<feature type="transmembrane region" description="Helical" evidence="1">
    <location>
        <begin position="21"/>
        <end position="38"/>
    </location>
</feature>
<feature type="transmembrane region" description="Helical" evidence="1">
    <location>
        <begin position="50"/>
        <end position="72"/>
    </location>
</feature>
<gene>
    <name evidence="2" type="ORF">E0H45_17820</name>
</gene>
<reference evidence="2 3" key="1">
    <citation type="submission" date="2019-02" db="EMBL/GenBank/DDBJ databases">
        <title>Kribbella capetownensis sp. nov. and Kribbella speibonae sp. nov., isolated from soil.</title>
        <authorList>
            <person name="Curtis S.M."/>
            <person name="Norton I."/>
            <person name="Everest G.J."/>
            <person name="Meyers P.R."/>
        </authorList>
    </citation>
    <scope>NUCLEOTIDE SEQUENCE [LARGE SCALE GENOMIC DNA]</scope>
    <source>
        <strain evidence="2 3">KCTC 29219</strain>
    </source>
</reference>
<feature type="transmembrane region" description="Helical" evidence="1">
    <location>
        <begin position="150"/>
        <end position="170"/>
    </location>
</feature>
<sequence length="172" mass="17316">MSDGPTVDAARTVPERGPSDYAGAIYGSLLAASVVAGTGPGQEPPQPGQLIALLLATGVVFWLSHVYAHLVGERSTGALLSLREFRTAARRDWPIVQAAVPPAAAVGIGVFLGLSDAGAAWLALGVAVGSQLGWALYVAAKAGATSSRMVAAGVINLVLGLVIVALKAALTH</sequence>
<dbReference type="EMBL" id="SJJZ01000002">
    <property type="protein sequence ID" value="TCC07806.1"/>
    <property type="molecule type" value="Genomic_DNA"/>
</dbReference>
<proteinExistence type="predicted"/>
<protein>
    <recommendedName>
        <fullName evidence="4">Integral membrane protein</fullName>
    </recommendedName>
</protein>
<evidence type="ECO:0008006" key="4">
    <source>
        <dbReference type="Google" id="ProtNLM"/>
    </source>
</evidence>
<dbReference type="RefSeq" id="WP_131338631.1">
    <property type="nucleotide sequence ID" value="NZ_SJJZ01000002.1"/>
</dbReference>
<feature type="transmembrane region" description="Helical" evidence="1">
    <location>
        <begin position="120"/>
        <end position="138"/>
    </location>
</feature>
<accession>A0A4V2LZD8</accession>
<dbReference type="Proteomes" id="UP000292346">
    <property type="component" value="Unassembled WGS sequence"/>
</dbReference>